<dbReference type="AlphaFoldDB" id="A0AAV5R238"/>
<sequence>MSDAYDMMIDSLIQSTEEEKLETMKSKEIVLQLQGFLNIQFNDEQMHYLKRKVHRKIRHYLQQCKREHELIEEANKQSIDDLLFPFISAKIFYKIWIELLYNNNIGTFEKEIISDSLQEVKETKTKRNTIPQPSIQPQYEPRHGMVRKLLRDNMSLLTSIDHHLDISNYNISNKEQRQIMKPVFKRRKKCFQEQELQEQIKRSTTVMNRVMYNWDKDMQVFLNIYSPLTIGEVFHMVWRYIHYLRRMNNGKLIPDSRMEFFFKDKDCQKLTRSDYFGLVAKHRLETEGFVQYDGLRFDSDGSLIPVEKYNISSEKLIEAIEKAKKDMNVPKEFTKMLKFKDRIKKRRVINKVDNDTPSESEQL</sequence>
<dbReference type="Proteomes" id="UP001378960">
    <property type="component" value="Unassembled WGS sequence"/>
</dbReference>
<name>A0AAV5R238_PICKL</name>
<comment type="caution">
    <text evidence="1">The sequence shown here is derived from an EMBL/GenBank/DDBJ whole genome shotgun (WGS) entry which is preliminary data.</text>
</comment>
<reference evidence="1 2" key="1">
    <citation type="journal article" date="2023" name="Elife">
        <title>Identification of key yeast species and microbe-microbe interactions impacting larval growth of Drosophila in the wild.</title>
        <authorList>
            <person name="Mure A."/>
            <person name="Sugiura Y."/>
            <person name="Maeda R."/>
            <person name="Honda K."/>
            <person name="Sakurai N."/>
            <person name="Takahashi Y."/>
            <person name="Watada M."/>
            <person name="Katoh T."/>
            <person name="Gotoh A."/>
            <person name="Gotoh Y."/>
            <person name="Taniguchi I."/>
            <person name="Nakamura K."/>
            <person name="Hayashi T."/>
            <person name="Katayama T."/>
            <person name="Uemura T."/>
            <person name="Hattori Y."/>
        </authorList>
    </citation>
    <scope>NUCLEOTIDE SEQUENCE [LARGE SCALE GENOMIC DNA]</scope>
    <source>
        <strain evidence="1 2">PK-24</strain>
    </source>
</reference>
<gene>
    <name evidence="1" type="ORF">DAPK24_019350</name>
</gene>
<proteinExistence type="predicted"/>
<evidence type="ECO:0000313" key="1">
    <source>
        <dbReference type="EMBL" id="GMM45360.1"/>
    </source>
</evidence>
<dbReference type="EMBL" id="BTGB01000002">
    <property type="protein sequence ID" value="GMM45360.1"/>
    <property type="molecule type" value="Genomic_DNA"/>
</dbReference>
<evidence type="ECO:0000313" key="2">
    <source>
        <dbReference type="Proteomes" id="UP001378960"/>
    </source>
</evidence>
<keyword evidence="2" id="KW-1185">Reference proteome</keyword>
<accession>A0AAV5R238</accession>
<protein>
    <submittedName>
        <fullName evidence="1">Uncharacterized protein</fullName>
    </submittedName>
</protein>
<organism evidence="1 2">
    <name type="scientific">Pichia kluyveri</name>
    <name type="common">Yeast</name>
    <dbReference type="NCBI Taxonomy" id="36015"/>
    <lineage>
        <taxon>Eukaryota</taxon>
        <taxon>Fungi</taxon>
        <taxon>Dikarya</taxon>
        <taxon>Ascomycota</taxon>
        <taxon>Saccharomycotina</taxon>
        <taxon>Pichiomycetes</taxon>
        <taxon>Pichiales</taxon>
        <taxon>Pichiaceae</taxon>
        <taxon>Pichia</taxon>
    </lineage>
</organism>